<feature type="transmembrane region" description="Helical" evidence="1">
    <location>
        <begin position="386"/>
        <end position="408"/>
    </location>
</feature>
<sequence>MTAIVFQSGWFNSLDCGGPPSTMYVFAEDTAPSVYANIATDIPLPICGCSAIDVPIGCCVSSLDLLFTDNYQSVMRNYINDWSAYIPPTSANLNTYCTISTADYSSFLGLNQGFYLAKNQCYDNVICDSGTNTLTVYNDTGCQGFSETFSVLNSQPQSSLILGNVTVGLTIIKEGKVDVVWTAYTPQYELVPQFKIPTERFAAFCYGMSILIGVATSGFYLRKFYFHRNRRDLLFGVSQFLLAVNITLQCVYYTTIMSATQLSMLDIGVQFSGVYSLFSVYVSLHLLFLIFVDYQYTVIHKAVYFFFTVLNVCTMYFYALSDIYNLTTGEFNDVYFFLVRMQYNAQGYWKITYIVIEILPSIAILYKLIFRATNKKIQTQKSKINVIIGLAIFQIILVLVYEMVILIRTYTMFYKNDRNLLASSSTSYLIQTLNSLIVLIVYEKLVDLMEKIANRKVQIVRKATSGSLTEVLSQKKLPEINID</sequence>
<evidence type="ECO:0000313" key="3">
    <source>
        <dbReference type="Proteomes" id="UP001210925"/>
    </source>
</evidence>
<evidence type="ECO:0000256" key="1">
    <source>
        <dbReference type="SAM" id="Phobius"/>
    </source>
</evidence>
<accession>A0AAD5Y823</accession>
<keyword evidence="1" id="KW-0472">Membrane</keyword>
<feature type="transmembrane region" description="Helical" evidence="1">
    <location>
        <begin position="274"/>
        <end position="292"/>
    </location>
</feature>
<name>A0AAD5Y823_9FUNG</name>
<reference evidence="2" key="1">
    <citation type="submission" date="2020-05" db="EMBL/GenBank/DDBJ databases">
        <title>Phylogenomic resolution of chytrid fungi.</title>
        <authorList>
            <person name="Stajich J.E."/>
            <person name="Amses K."/>
            <person name="Simmons R."/>
            <person name="Seto K."/>
            <person name="Myers J."/>
            <person name="Bonds A."/>
            <person name="Quandt C.A."/>
            <person name="Barry K."/>
            <person name="Liu P."/>
            <person name="Grigoriev I."/>
            <person name="Longcore J.E."/>
            <person name="James T.Y."/>
        </authorList>
    </citation>
    <scope>NUCLEOTIDE SEQUENCE</scope>
    <source>
        <strain evidence="2">PLAUS21</strain>
    </source>
</reference>
<comment type="caution">
    <text evidence="2">The sequence shown here is derived from an EMBL/GenBank/DDBJ whole genome shotgun (WGS) entry which is preliminary data.</text>
</comment>
<feature type="transmembrane region" description="Helical" evidence="1">
    <location>
        <begin position="347"/>
        <end position="366"/>
    </location>
</feature>
<evidence type="ECO:0008006" key="4">
    <source>
        <dbReference type="Google" id="ProtNLM"/>
    </source>
</evidence>
<organism evidence="2 3">
    <name type="scientific">Boothiomyces macroporosus</name>
    <dbReference type="NCBI Taxonomy" id="261099"/>
    <lineage>
        <taxon>Eukaryota</taxon>
        <taxon>Fungi</taxon>
        <taxon>Fungi incertae sedis</taxon>
        <taxon>Chytridiomycota</taxon>
        <taxon>Chytridiomycota incertae sedis</taxon>
        <taxon>Chytridiomycetes</taxon>
        <taxon>Rhizophydiales</taxon>
        <taxon>Terramycetaceae</taxon>
        <taxon>Boothiomyces</taxon>
    </lineage>
</organism>
<feature type="transmembrane region" description="Helical" evidence="1">
    <location>
        <begin position="428"/>
        <end position="446"/>
    </location>
</feature>
<feature type="transmembrane region" description="Helical" evidence="1">
    <location>
        <begin position="201"/>
        <end position="221"/>
    </location>
</feature>
<gene>
    <name evidence="2" type="ORF">HK103_005068</name>
</gene>
<dbReference type="EMBL" id="JADGKB010000044">
    <property type="protein sequence ID" value="KAJ3256950.1"/>
    <property type="molecule type" value="Genomic_DNA"/>
</dbReference>
<dbReference type="AlphaFoldDB" id="A0AAD5Y823"/>
<evidence type="ECO:0000313" key="2">
    <source>
        <dbReference type="EMBL" id="KAJ3256950.1"/>
    </source>
</evidence>
<protein>
    <recommendedName>
        <fullName evidence="4">Transmembrane protein</fullName>
    </recommendedName>
</protein>
<feature type="transmembrane region" description="Helical" evidence="1">
    <location>
        <begin position="304"/>
        <end position="327"/>
    </location>
</feature>
<keyword evidence="1" id="KW-0812">Transmembrane</keyword>
<proteinExistence type="predicted"/>
<feature type="transmembrane region" description="Helical" evidence="1">
    <location>
        <begin position="233"/>
        <end position="254"/>
    </location>
</feature>
<dbReference type="Proteomes" id="UP001210925">
    <property type="component" value="Unassembled WGS sequence"/>
</dbReference>
<keyword evidence="3" id="KW-1185">Reference proteome</keyword>
<keyword evidence="1" id="KW-1133">Transmembrane helix</keyword>